<protein>
    <recommendedName>
        <fullName evidence="4">Type IV pilus assembly protein PilN</fullName>
    </recommendedName>
</protein>
<feature type="transmembrane region" description="Helical" evidence="1">
    <location>
        <begin position="15"/>
        <end position="38"/>
    </location>
</feature>
<organism evidence="2 3">
    <name type="scientific">Ornithinibacillus halophilus</name>
    <dbReference type="NCBI Taxonomy" id="930117"/>
    <lineage>
        <taxon>Bacteria</taxon>
        <taxon>Bacillati</taxon>
        <taxon>Bacillota</taxon>
        <taxon>Bacilli</taxon>
        <taxon>Bacillales</taxon>
        <taxon>Bacillaceae</taxon>
        <taxon>Ornithinibacillus</taxon>
    </lineage>
</organism>
<gene>
    <name evidence="2" type="ORF">SAMN05216225_100526</name>
</gene>
<dbReference type="STRING" id="930117.SAMN05216225_100526"/>
<keyword evidence="1" id="KW-0472">Membrane</keyword>
<dbReference type="RefSeq" id="WP_072888372.1">
    <property type="nucleotide sequence ID" value="NZ_FQVW01000005.1"/>
</dbReference>
<dbReference type="Proteomes" id="UP000183988">
    <property type="component" value="Unassembled WGS sequence"/>
</dbReference>
<proteinExistence type="predicted"/>
<keyword evidence="1" id="KW-1133">Transmembrane helix</keyword>
<evidence type="ECO:0000313" key="2">
    <source>
        <dbReference type="EMBL" id="SHF78678.1"/>
    </source>
</evidence>
<dbReference type="AlphaFoldDB" id="A0A1M5EHD8"/>
<accession>A0A1M5EHD8</accession>
<name>A0A1M5EHD8_9BACI</name>
<sequence length="180" mass="20265">MNTEINFLERQPKKYVIPLVLGITFLLFLAVAIVTLYYQQLLYDRAIENEERRLGQIEELLVEHSQETATTQQLRDIQKSIISIQEDSIPNVALYRNVLGLLTSSDQLSNFTYSGANQFVLEASFADLESVAQYVGTLLEQAYVTDATLSSVTSATDAYQATLTFNIDVDLLREELGNND</sequence>
<keyword evidence="1" id="KW-0812">Transmembrane</keyword>
<evidence type="ECO:0008006" key="4">
    <source>
        <dbReference type="Google" id="ProtNLM"/>
    </source>
</evidence>
<reference evidence="2 3" key="1">
    <citation type="submission" date="2016-11" db="EMBL/GenBank/DDBJ databases">
        <authorList>
            <person name="Jaros S."/>
            <person name="Januszkiewicz K."/>
            <person name="Wedrychowicz H."/>
        </authorList>
    </citation>
    <scope>NUCLEOTIDE SEQUENCE [LARGE SCALE GENOMIC DNA]</scope>
    <source>
        <strain evidence="2 3">IBRC-M 10683</strain>
    </source>
</reference>
<dbReference type="OrthoDB" id="2704524at2"/>
<dbReference type="EMBL" id="FQVW01000005">
    <property type="protein sequence ID" value="SHF78678.1"/>
    <property type="molecule type" value="Genomic_DNA"/>
</dbReference>
<evidence type="ECO:0000313" key="3">
    <source>
        <dbReference type="Proteomes" id="UP000183988"/>
    </source>
</evidence>
<evidence type="ECO:0000256" key="1">
    <source>
        <dbReference type="SAM" id="Phobius"/>
    </source>
</evidence>
<keyword evidence="3" id="KW-1185">Reference proteome</keyword>